<dbReference type="Gene3D" id="3.40.50.170">
    <property type="entry name" value="Formyl transferase, N-terminal domain"/>
    <property type="match status" value="1"/>
</dbReference>
<organism evidence="2 3">
    <name type="scientific">Leptobacterium flavescens</name>
    <dbReference type="NCBI Taxonomy" id="472055"/>
    <lineage>
        <taxon>Bacteria</taxon>
        <taxon>Pseudomonadati</taxon>
        <taxon>Bacteroidota</taxon>
        <taxon>Flavobacteriia</taxon>
        <taxon>Flavobacteriales</taxon>
        <taxon>Flavobacteriaceae</taxon>
        <taxon>Leptobacterium</taxon>
    </lineage>
</organism>
<dbReference type="Proteomes" id="UP000468581">
    <property type="component" value="Unassembled WGS sequence"/>
</dbReference>
<accession>A0A6P0UIV6</accession>
<evidence type="ECO:0000313" key="3">
    <source>
        <dbReference type="Proteomes" id="UP000468581"/>
    </source>
</evidence>
<keyword evidence="3" id="KW-1185">Reference proteome</keyword>
<dbReference type="InterPro" id="IPR002376">
    <property type="entry name" value="Formyl_transf_N"/>
</dbReference>
<dbReference type="Pfam" id="PF00551">
    <property type="entry name" value="Formyl_trans_N"/>
    <property type="match status" value="1"/>
</dbReference>
<evidence type="ECO:0000259" key="1">
    <source>
        <dbReference type="Pfam" id="PF00551"/>
    </source>
</evidence>
<protein>
    <recommendedName>
        <fullName evidence="1">Formyl transferase N-terminal domain-containing protein</fullName>
    </recommendedName>
</protein>
<reference evidence="2 3" key="1">
    <citation type="submission" date="2020-01" db="EMBL/GenBank/DDBJ databases">
        <title>Leptobacterium flavescens.</title>
        <authorList>
            <person name="Wang G."/>
        </authorList>
    </citation>
    <scope>NUCLEOTIDE SEQUENCE [LARGE SCALE GENOMIC DNA]</scope>
    <source>
        <strain evidence="2 3">KCTC 22160</strain>
    </source>
</reference>
<dbReference type="EMBL" id="JAABOO010000001">
    <property type="protein sequence ID" value="NER13245.1"/>
    <property type="molecule type" value="Genomic_DNA"/>
</dbReference>
<dbReference type="AlphaFoldDB" id="A0A6P0UIV6"/>
<dbReference type="InterPro" id="IPR036477">
    <property type="entry name" value="Formyl_transf_N_sf"/>
</dbReference>
<sequence>MKLAFVFNYPLIDNVDWKKTAIQKSIDAGYNVDVYYGKTHLSQYVKAYLTKRKFGNTSTASNRLKEKKEKNYSFFVKLGIKPVKVKDINSQKAIDRIASKNYDYLIIAIDQILSKRFIEGINSKILNIHYATLPDIKGVNAIEWNYLVNGKCELTLHYIDAGIDTGGIIRKEEIPYDKEDSFYMMREKLQKKIPSTLLDFLQSSKENVFENKGGLLYTYMHKEIQEIITKTL</sequence>
<proteinExistence type="predicted"/>
<dbReference type="SUPFAM" id="SSF53328">
    <property type="entry name" value="Formyltransferase"/>
    <property type="match status" value="1"/>
</dbReference>
<comment type="caution">
    <text evidence="2">The sequence shown here is derived from an EMBL/GenBank/DDBJ whole genome shotgun (WGS) entry which is preliminary data.</text>
</comment>
<dbReference type="RefSeq" id="WP_163606239.1">
    <property type="nucleotide sequence ID" value="NZ_JAABOO010000001.1"/>
</dbReference>
<feature type="domain" description="Formyl transferase N-terminal" evidence="1">
    <location>
        <begin position="66"/>
        <end position="197"/>
    </location>
</feature>
<name>A0A6P0UIV6_9FLAO</name>
<gene>
    <name evidence="2" type="ORF">GWK08_07325</name>
</gene>
<evidence type="ECO:0000313" key="2">
    <source>
        <dbReference type="EMBL" id="NER13245.1"/>
    </source>
</evidence>